<dbReference type="Proteomes" id="UP000199556">
    <property type="component" value="Unassembled WGS sequence"/>
</dbReference>
<dbReference type="EC" id="2.7.13.3" evidence="3"/>
<dbReference type="EMBL" id="FOUO01000006">
    <property type="protein sequence ID" value="SFM45789.1"/>
    <property type="molecule type" value="Genomic_DNA"/>
</dbReference>
<keyword evidence="10 12" id="KW-0472">Membrane</keyword>
<dbReference type="SUPFAM" id="SSF55874">
    <property type="entry name" value="ATPase domain of HSP90 chaperone/DNA topoisomerase II/histidine kinase"/>
    <property type="match status" value="1"/>
</dbReference>
<dbReference type="CDD" id="cd00082">
    <property type="entry name" value="HisKA"/>
    <property type="match status" value="1"/>
</dbReference>
<dbReference type="Gene3D" id="3.30.450.290">
    <property type="match status" value="1"/>
</dbReference>
<evidence type="ECO:0000256" key="1">
    <source>
        <dbReference type="ARBA" id="ARBA00000085"/>
    </source>
</evidence>
<name>A0A1I4R0G9_ECTMO</name>
<dbReference type="PRINTS" id="PR00344">
    <property type="entry name" value="BCTRLSENSOR"/>
</dbReference>
<dbReference type="SUPFAM" id="SSF47384">
    <property type="entry name" value="Homodimeric domain of signal transducing histidine kinase"/>
    <property type="match status" value="1"/>
</dbReference>
<dbReference type="SUPFAM" id="SSF158472">
    <property type="entry name" value="HAMP domain-like"/>
    <property type="match status" value="1"/>
</dbReference>
<evidence type="ECO:0000256" key="3">
    <source>
        <dbReference type="ARBA" id="ARBA00012438"/>
    </source>
</evidence>
<evidence type="ECO:0000256" key="2">
    <source>
        <dbReference type="ARBA" id="ARBA00004370"/>
    </source>
</evidence>
<dbReference type="InterPro" id="IPR003594">
    <property type="entry name" value="HATPase_dom"/>
</dbReference>
<sequence>MIHARAYSLRTAVLGFVLAPLLVVILAAGWSGLRTLEAGMEARMEQDIELVARSIHLPLREAMAQGQRGDIQQALDSAFRIDQVYGAYVYDENGELVAASGPRSPSMDRRREAREATVTGTHGAYDDRDGEELYSFFMPLIDVGGRIRGLLQVTRQGSDFHADLARVRFRALVALGTVTLLLVAVVVVGHHRAVGRHVDRLAAAMVRVGRGERDLRVSGRGPRELQELARALNRMLEDMQRSATELEARRAEQVALRERLRQSEKLAAIGRLAAGVAHELGTPLGVVDGQAQRALRHVEPQSPPQRALVKIRREVARMDGIVRQLMDFGRHNPLRKRPEALGRLIQAAVAQVRADLEQSGTRLEGEDAPPGPVIPMDRARLEQALVNLLRNAVQATPGGRVRLSWREREDRVLELRVEDDGPGIDPDHRNRLFEPFFTTKSVGQGTGLGLSVAHGAVTEHGGEISVEDSPLGGACFVLEIPMDPA</sequence>
<dbReference type="InterPro" id="IPR003660">
    <property type="entry name" value="HAMP_dom"/>
</dbReference>
<dbReference type="SMART" id="SM00387">
    <property type="entry name" value="HATPase_c"/>
    <property type="match status" value="1"/>
</dbReference>
<dbReference type="OrthoDB" id="1931120at2"/>
<dbReference type="InterPro" id="IPR005467">
    <property type="entry name" value="His_kinase_dom"/>
</dbReference>
<evidence type="ECO:0000313" key="16">
    <source>
        <dbReference type="Proteomes" id="UP000199556"/>
    </source>
</evidence>
<gene>
    <name evidence="15" type="ORF">SAMN05421721_10651</name>
</gene>
<feature type="domain" description="Histidine kinase" evidence="13">
    <location>
        <begin position="275"/>
        <end position="484"/>
    </location>
</feature>
<dbReference type="PANTHER" id="PTHR45436:SF5">
    <property type="entry name" value="SENSOR HISTIDINE KINASE TRCS"/>
    <property type="match status" value="1"/>
</dbReference>
<keyword evidence="4" id="KW-0597">Phosphoprotein</keyword>
<evidence type="ECO:0000256" key="7">
    <source>
        <dbReference type="ARBA" id="ARBA00022777"/>
    </source>
</evidence>
<dbReference type="PROSITE" id="PS50885">
    <property type="entry name" value="HAMP"/>
    <property type="match status" value="1"/>
</dbReference>
<dbReference type="AlphaFoldDB" id="A0A1I4R0G9"/>
<evidence type="ECO:0000256" key="12">
    <source>
        <dbReference type="SAM" id="Phobius"/>
    </source>
</evidence>
<evidence type="ECO:0000256" key="4">
    <source>
        <dbReference type="ARBA" id="ARBA00022553"/>
    </source>
</evidence>
<keyword evidence="8 12" id="KW-1133">Transmembrane helix</keyword>
<dbReference type="GO" id="GO:0000155">
    <property type="term" value="F:phosphorelay sensor kinase activity"/>
    <property type="evidence" value="ECO:0007669"/>
    <property type="project" value="InterPro"/>
</dbReference>
<dbReference type="PROSITE" id="PS50109">
    <property type="entry name" value="HIS_KIN"/>
    <property type="match status" value="1"/>
</dbReference>
<dbReference type="Pfam" id="PF02518">
    <property type="entry name" value="HATPase_c"/>
    <property type="match status" value="1"/>
</dbReference>
<keyword evidence="5" id="KW-0808">Transferase</keyword>
<dbReference type="InterPro" id="IPR050428">
    <property type="entry name" value="TCS_sensor_his_kinase"/>
</dbReference>
<dbReference type="Pfam" id="PF00672">
    <property type="entry name" value="HAMP"/>
    <property type="match status" value="1"/>
</dbReference>
<evidence type="ECO:0000256" key="9">
    <source>
        <dbReference type="ARBA" id="ARBA00023012"/>
    </source>
</evidence>
<dbReference type="CDD" id="cd06225">
    <property type="entry name" value="HAMP"/>
    <property type="match status" value="1"/>
</dbReference>
<dbReference type="PANTHER" id="PTHR45436">
    <property type="entry name" value="SENSOR HISTIDINE KINASE YKOH"/>
    <property type="match status" value="1"/>
</dbReference>
<dbReference type="GO" id="GO:0016020">
    <property type="term" value="C:membrane"/>
    <property type="evidence" value="ECO:0007669"/>
    <property type="project" value="UniProtKB-SubCell"/>
</dbReference>
<dbReference type="SMART" id="SM00304">
    <property type="entry name" value="HAMP"/>
    <property type="match status" value="1"/>
</dbReference>
<evidence type="ECO:0000256" key="6">
    <source>
        <dbReference type="ARBA" id="ARBA00022692"/>
    </source>
</evidence>
<evidence type="ECO:0000259" key="14">
    <source>
        <dbReference type="PROSITE" id="PS50885"/>
    </source>
</evidence>
<feature type="transmembrane region" description="Helical" evidence="12">
    <location>
        <begin position="12"/>
        <end position="33"/>
    </location>
</feature>
<dbReference type="STRING" id="195064.SAMN05421721_10651"/>
<comment type="catalytic activity">
    <reaction evidence="1">
        <text>ATP + protein L-histidine = ADP + protein N-phospho-L-histidine.</text>
        <dbReference type="EC" id="2.7.13.3"/>
    </reaction>
</comment>
<evidence type="ECO:0000313" key="15">
    <source>
        <dbReference type="EMBL" id="SFM45789.1"/>
    </source>
</evidence>
<evidence type="ECO:0000256" key="8">
    <source>
        <dbReference type="ARBA" id="ARBA00022989"/>
    </source>
</evidence>
<evidence type="ECO:0000256" key="11">
    <source>
        <dbReference type="SAM" id="Coils"/>
    </source>
</evidence>
<reference evidence="15 16" key="1">
    <citation type="submission" date="2016-10" db="EMBL/GenBank/DDBJ databases">
        <authorList>
            <person name="de Groot N.N."/>
        </authorList>
    </citation>
    <scope>NUCLEOTIDE SEQUENCE [LARGE SCALE GENOMIC DNA]</scope>
    <source>
        <strain evidence="15 16">DSM 4180</strain>
    </source>
</reference>
<comment type="subcellular location">
    <subcellularLocation>
        <location evidence="2">Membrane</location>
    </subcellularLocation>
</comment>
<protein>
    <recommendedName>
        <fullName evidence="3">histidine kinase</fullName>
        <ecNumber evidence="3">2.7.13.3</ecNumber>
    </recommendedName>
</protein>
<dbReference type="CDD" id="cd00075">
    <property type="entry name" value="HATPase"/>
    <property type="match status" value="1"/>
</dbReference>
<keyword evidence="11" id="KW-0175">Coiled coil</keyword>
<keyword evidence="7" id="KW-0418">Kinase</keyword>
<dbReference type="Gene3D" id="3.30.565.10">
    <property type="entry name" value="Histidine kinase-like ATPase, C-terminal domain"/>
    <property type="match status" value="1"/>
</dbReference>
<keyword evidence="6 12" id="KW-0812">Transmembrane</keyword>
<dbReference type="InterPro" id="IPR004358">
    <property type="entry name" value="Sig_transdc_His_kin-like_C"/>
</dbReference>
<dbReference type="Gene3D" id="1.10.287.130">
    <property type="match status" value="1"/>
</dbReference>
<dbReference type="RefSeq" id="WP_090484576.1">
    <property type="nucleotide sequence ID" value="NZ_FOUO01000006.1"/>
</dbReference>
<dbReference type="Gene3D" id="6.10.340.10">
    <property type="match status" value="1"/>
</dbReference>
<accession>A0A1I4R0G9</accession>
<evidence type="ECO:0000259" key="13">
    <source>
        <dbReference type="PROSITE" id="PS50109"/>
    </source>
</evidence>
<dbReference type="InterPro" id="IPR036097">
    <property type="entry name" value="HisK_dim/P_sf"/>
</dbReference>
<keyword evidence="9" id="KW-0902">Two-component regulatory system</keyword>
<dbReference type="CDD" id="cd18773">
    <property type="entry name" value="PDC1_HK_sensor"/>
    <property type="match status" value="1"/>
</dbReference>
<evidence type="ECO:0000256" key="5">
    <source>
        <dbReference type="ARBA" id="ARBA00022679"/>
    </source>
</evidence>
<feature type="domain" description="HAMP" evidence="14">
    <location>
        <begin position="192"/>
        <end position="244"/>
    </location>
</feature>
<dbReference type="InterPro" id="IPR003661">
    <property type="entry name" value="HisK_dim/P_dom"/>
</dbReference>
<keyword evidence="16" id="KW-1185">Reference proteome</keyword>
<proteinExistence type="predicted"/>
<dbReference type="Pfam" id="PF00512">
    <property type="entry name" value="HisKA"/>
    <property type="match status" value="1"/>
</dbReference>
<dbReference type="InterPro" id="IPR036890">
    <property type="entry name" value="HATPase_C_sf"/>
</dbReference>
<dbReference type="SMART" id="SM00388">
    <property type="entry name" value="HisKA"/>
    <property type="match status" value="1"/>
</dbReference>
<organism evidence="15 16">
    <name type="scientific">Ectothiorhodospira mobilis</name>
    <dbReference type="NCBI Taxonomy" id="195064"/>
    <lineage>
        <taxon>Bacteria</taxon>
        <taxon>Pseudomonadati</taxon>
        <taxon>Pseudomonadota</taxon>
        <taxon>Gammaproteobacteria</taxon>
        <taxon>Chromatiales</taxon>
        <taxon>Ectothiorhodospiraceae</taxon>
        <taxon>Ectothiorhodospira</taxon>
    </lineage>
</organism>
<evidence type="ECO:0000256" key="10">
    <source>
        <dbReference type="ARBA" id="ARBA00023136"/>
    </source>
</evidence>
<feature type="coiled-coil region" evidence="11">
    <location>
        <begin position="225"/>
        <end position="256"/>
    </location>
</feature>